<dbReference type="Gene3D" id="3.90.1200.10">
    <property type="match status" value="1"/>
</dbReference>
<dbReference type="SUPFAM" id="SSF56112">
    <property type="entry name" value="Protein kinase-like (PK-like)"/>
    <property type="match status" value="1"/>
</dbReference>
<organism evidence="2 3">
    <name type="scientific">Sclerotinia trifoliorum</name>
    <dbReference type="NCBI Taxonomy" id="28548"/>
    <lineage>
        <taxon>Eukaryota</taxon>
        <taxon>Fungi</taxon>
        <taxon>Dikarya</taxon>
        <taxon>Ascomycota</taxon>
        <taxon>Pezizomycotina</taxon>
        <taxon>Leotiomycetes</taxon>
        <taxon>Helotiales</taxon>
        <taxon>Sclerotiniaceae</taxon>
        <taxon>Sclerotinia</taxon>
    </lineage>
</organism>
<accession>A0A8H2VNY5</accession>
<dbReference type="InterPro" id="IPR002575">
    <property type="entry name" value="Aminoglycoside_PTrfase"/>
</dbReference>
<dbReference type="PANTHER" id="PTHR21310:SF58">
    <property type="entry name" value="AMINOGLYCOSIDE PHOSPHOTRANSFERASE DOMAIN-CONTAINING PROTEIN"/>
    <property type="match status" value="1"/>
</dbReference>
<dbReference type="OrthoDB" id="5404599at2759"/>
<dbReference type="InterPro" id="IPR051678">
    <property type="entry name" value="AGP_Transferase"/>
</dbReference>
<comment type="caution">
    <text evidence="2">The sequence shown here is derived from an EMBL/GenBank/DDBJ whole genome shotgun (WGS) entry which is preliminary data.</text>
</comment>
<name>A0A8H2VNY5_9HELO</name>
<sequence length="313" mass="36243">MTSLCHIRESVRQIGENTWLLGGKYMIQHNKKPTDGEPLSKDFIDYKIFEAPKTVPDSVSIPPGSHLRLIHDVGNASAVFSVGDKLVLKVKKVHKDQPREDDTLEFLAKQTLSFEYPAFLVSMKVEDRIYMLEQQMSGERLNERWWDMSEEKKEHVVTRVAEICMELKNFQSPAMTGIDIHWMDPLRESGQQDYQTESLQKHCESLGMDCSTFVFSHNDLGPTNILVHGDKVTVIDWELAGYCPLEWVRTKFAVCGALNVSRIRDNVYEVDDEYRVRVEKKLADMGFPEVTEAYNKMNEERSEKWIEAHPWLQ</sequence>
<dbReference type="Proteomes" id="UP000624404">
    <property type="component" value="Unassembled WGS sequence"/>
</dbReference>
<feature type="domain" description="Aminoglycoside phosphotransferase" evidence="1">
    <location>
        <begin position="77"/>
        <end position="244"/>
    </location>
</feature>
<reference evidence="2" key="1">
    <citation type="submission" date="2020-10" db="EMBL/GenBank/DDBJ databases">
        <authorList>
            <person name="Kusch S."/>
        </authorList>
    </citation>
    <scope>NUCLEOTIDE SEQUENCE</scope>
    <source>
        <strain evidence="2">SwB9</strain>
    </source>
</reference>
<gene>
    <name evidence="2" type="ORF">SCLTRI_LOCUS1467</name>
</gene>
<protein>
    <submittedName>
        <fullName evidence="2">B1a4c333-2845-4dd7-b990-646af4e45095-CDS</fullName>
    </submittedName>
</protein>
<keyword evidence="3" id="KW-1185">Reference proteome</keyword>
<dbReference type="AlphaFoldDB" id="A0A8H2VNY5"/>
<evidence type="ECO:0000313" key="2">
    <source>
        <dbReference type="EMBL" id="CAD6441684.1"/>
    </source>
</evidence>
<dbReference type="EMBL" id="CAJHIA010000006">
    <property type="protein sequence ID" value="CAD6441684.1"/>
    <property type="molecule type" value="Genomic_DNA"/>
</dbReference>
<proteinExistence type="predicted"/>
<dbReference type="InterPro" id="IPR011009">
    <property type="entry name" value="Kinase-like_dom_sf"/>
</dbReference>
<dbReference type="Pfam" id="PF01636">
    <property type="entry name" value="APH"/>
    <property type="match status" value="1"/>
</dbReference>
<dbReference type="PANTHER" id="PTHR21310">
    <property type="entry name" value="AMINOGLYCOSIDE PHOSPHOTRANSFERASE-RELATED-RELATED"/>
    <property type="match status" value="1"/>
</dbReference>
<evidence type="ECO:0000313" key="3">
    <source>
        <dbReference type="Proteomes" id="UP000624404"/>
    </source>
</evidence>
<evidence type="ECO:0000259" key="1">
    <source>
        <dbReference type="Pfam" id="PF01636"/>
    </source>
</evidence>